<reference evidence="2 3" key="1">
    <citation type="journal article" date="2020" name="Nature">
        <title>Six reference-quality genomes reveal evolution of bat adaptations.</title>
        <authorList>
            <person name="Jebb D."/>
            <person name="Huang Z."/>
            <person name="Pippel M."/>
            <person name="Hughes G.M."/>
            <person name="Lavrichenko K."/>
            <person name="Devanna P."/>
            <person name="Winkler S."/>
            <person name="Jermiin L.S."/>
            <person name="Skirmuntt E.C."/>
            <person name="Katzourakis A."/>
            <person name="Burkitt-Gray L."/>
            <person name="Ray D.A."/>
            <person name="Sullivan K.A.M."/>
            <person name="Roscito J.G."/>
            <person name="Kirilenko B.M."/>
            <person name="Davalos L.M."/>
            <person name="Corthals A.P."/>
            <person name="Power M.L."/>
            <person name="Jones G."/>
            <person name="Ransome R.D."/>
            <person name="Dechmann D.K.N."/>
            <person name="Locatelli A.G."/>
            <person name="Puechmaille S.J."/>
            <person name="Fedrigo O."/>
            <person name="Jarvis E.D."/>
            <person name="Hiller M."/>
            <person name="Vernes S.C."/>
            <person name="Myers E.W."/>
            <person name="Teeling E.C."/>
        </authorList>
    </citation>
    <scope>NUCLEOTIDE SEQUENCE [LARGE SCALE GENOMIC DNA]</scope>
    <source>
        <strain evidence="2">MRouAeg1</strain>
        <tissue evidence="2">Muscle</tissue>
    </source>
</reference>
<evidence type="ECO:0000313" key="3">
    <source>
        <dbReference type="Proteomes" id="UP000593571"/>
    </source>
</evidence>
<feature type="signal peptide" evidence="1">
    <location>
        <begin position="1"/>
        <end position="19"/>
    </location>
</feature>
<comment type="caution">
    <text evidence="2">The sequence shown here is derived from an EMBL/GenBank/DDBJ whole genome shotgun (WGS) entry which is preliminary data.</text>
</comment>
<organism evidence="2 3">
    <name type="scientific">Rousettus aegyptiacus</name>
    <name type="common">Egyptian fruit bat</name>
    <name type="synonym">Pteropus aegyptiacus</name>
    <dbReference type="NCBI Taxonomy" id="9407"/>
    <lineage>
        <taxon>Eukaryota</taxon>
        <taxon>Metazoa</taxon>
        <taxon>Chordata</taxon>
        <taxon>Craniata</taxon>
        <taxon>Vertebrata</taxon>
        <taxon>Euteleostomi</taxon>
        <taxon>Mammalia</taxon>
        <taxon>Eutheria</taxon>
        <taxon>Laurasiatheria</taxon>
        <taxon>Chiroptera</taxon>
        <taxon>Yinpterochiroptera</taxon>
        <taxon>Pteropodoidea</taxon>
        <taxon>Pteropodidae</taxon>
        <taxon>Rousettinae</taxon>
        <taxon>Rousettus</taxon>
    </lineage>
</organism>
<protein>
    <submittedName>
        <fullName evidence="2">Uncharacterized protein</fullName>
    </submittedName>
</protein>
<accession>A0A7J8C2N6</accession>
<name>A0A7J8C2N6_ROUAE</name>
<keyword evidence="1" id="KW-0732">Signal</keyword>
<dbReference type="AlphaFoldDB" id="A0A7J8C2N6"/>
<evidence type="ECO:0000313" key="2">
    <source>
        <dbReference type="EMBL" id="KAF6405116.1"/>
    </source>
</evidence>
<feature type="chain" id="PRO_5029495515" evidence="1">
    <location>
        <begin position="20"/>
        <end position="128"/>
    </location>
</feature>
<evidence type="ECO:0000256" key="1">
    <source>
        <dbReference type="SAM" id="SignalP"/>
    </source>
</evidence>
<proteinExistence type="predicted"/>
<sequence length="128" mass="14875">MLNYLLLYVIVLANRGIWYRPRPTSTSRERHDCLWDLPVTFFWGGRRHLPSALRGRLRFGQGCQAQPGLPQKMPHGWSSFPTNLLPRHLEPQDGPSLLSEPQVPWEFSPCPHLSLKACLFQDELFKRL</sequence>
<dbReference type="EMBL" id="JACASE010000015">
    <property type="protein sequence ID" value="KAF6405116.1"/>
    <property type="molecule type" value="Genomic_DNA"/>
</dbReference>
<gene>
    <name evidence="2" type="ORF">HJG63_009426</name>
</gene>
<keyword evidence="3" id="KW-1185">Reference proteome</keyword>
<dbReference type="Proteomes" id="UP000593571">
    <property type="component" value="Unassembled WGS sequence"/>
</dbReference>